<evidence type="ECO:0000259" key="6">
    <source>
        <dbReference type="PROSITE" id="PS51059"/>
    </source>
</evidence>
<evidence type="ECO:0000256" key="5">
    <source>
        <dbReference type="SAM" id="Coils"/>
    </source>
</evidence>
<feature type="domain" description="PARP catalytic" evidence="6">
    <location>
        <begin position="239"/>
        <end position="464"/>
    </location>
</feature>
<dbReference type="Pfam" id="PF05406">
    <property type="entry name" value="WGR"/>
    <property type="match status" value="1"/>
</dbReference>
<reference evidence="9" key="1">
    <citation type="journal article" date="2017" name="Elife">
        <title>The kinetoplastid-infecting Bodo saltans virus (BsV), a window into the most abundant giant viruses in the sea.</title>
        <authorList>
            <person name="Deeg C.M."/>
            <person name="Chow C.-E.T."/>
            <person name="Suttle C.A."/>
        </authorList>
    </citation>
    <scope>NUCLEOTIDE SEQUENCE</scope>
    <source>
        <strain evidence="9">NG1</strain>
    </source>
</reference>
<evidence type="ECO:0000313" key="10">
    <source>
        <dbReference type="Proteomes" id="UP000240325"/>
    </source>
</evidence>
<keyword evidence="5" id="KW-0175">Coiled coil</keyword>
<dbReference type="GO" id="GO:0006302">
    <property type="term" value="P:double-strand break repair"/>
    <property type="evidence" value="ECO:0007669"/>
    <property type="project" value="TreeGrafter"/>
</dbReference>
<evidence type="ECO:0000256" key="1">
    <source>
        <dbReference type="ARBA" id="ARBA00022676"/>
    </source>
</evidence>
<dbReference type="Proteomes" id="UP000240325">
    <property type="component" value="Segment"/>
</dbReference>
<dbReference type="InterPro" id="IPR012317">
    <property type="entry name" value="Poly(ADP-ribose)pol_cat_dom"/>
</dbReference>
<evidence type="ECO:0000256" key="3">
    <source>
        <dbReference type="ARBA" id="ARBA00022695"/>
    </source>
</evidence>
<dbReference type="InterPro" id="IPR036616">
    <property type="entry name" value="Poly(ADP-ribose)pol_reg_dom_sf"/>
</dbReference>
<keyword evidence="3" id="KW-0548">Nucleotidyltransferase</keyword>
<dbReference type="SUPFAM" id="SSF47587">
    <property type="entry name" value="Domain of poly(ADP-ribose) polymerase"/>
    <property type="match status" value="1"/>
</dbReference>
<dbReference type="GO" id="GO:0070212">
    <property type="term" value="P:protein poly-ADP-ribosylation"/>
    <property type="evidence" value="ECO:0007669"/>
    <property type="project" value="TreeGrafter"/>
</dbReference>
<dbReference type="PANTHER" id="PTHR10459:SF117">
    <property type="entry name" value="POLY [ADP-RIBOSE] POLYMERASE TANKYRASE"/>
    <property type="match status" value="1"/>
</dbReference>
<evidence type="ECO:0000256" key="2">
    <source>
        <dbReference type="ARBA" id="ARBA00022679"/>
    </source>
</evidence>
<accession>A0A2H4UVW2</accession>
<dbReference type="GO" id="GO:0016779">
    <property type="term" value="F:nucleotidyltransferase activity"/>
    <property type="evidence" value="ECO:0007669"/>
    <property type="project" value="UniProtKB-KW"/>
</dbReference>
<dbReference type="Gene3D" id="3.90.228.10">
    <property type="match status" value="1"/>
</dbReference>
<dbReference type="SUPFAM" id="SSF142921">
    <property type="entry name" value="WGR domain-like"/>
    <property type="match status" value="1"/>
</dbReference>
<dbReference type="SUPFAM" id="SSF56399">
    <property type="entry name" value="ADP-ribosylation"/>
    <property type="match status" value="1"/>
</dbReference>
<organism evidence="9">
    <name type="scientific">Bodo saltans virus</name>
    <dbReference type="NCBI Taxonomy" id="2024608"/>
    <lineage>
        <taxon>Viruses</taxon>
        <taxon>Varidnaviria</taxon>
        <taxon>Bamfordvirae</taxon>
        <taxon>Nucleocytoviricota</taxon>
        <taxon>Megaviricetes</taxon>
        <taxon>Imitervirales</taxon>
        <taxon>Mimiviridae</taxon>
        <taxon>Klosneuvirinae</taxon>
        <taxon>Theiavirus</taxon>
        <taxon>Theiavirus salishense</taxon>
    </lineage>
</organism>
<dbReference type="PROSITE" id="PS51059">
    <property type="entry name" value="PARP_CATALYTIC"/>
    <property type="match status" value="1"/>
</dbReference>
<protein>
    <submittedName>
        <fullName evidence="9">Poly (ADP-ribose) polymerase</fullName>
    </submittedName>
</protein>
<keyword evidence="2" id="KW-0808">Transferase</keyword>
<dbReference type="Gene3D" id="1.20.142.10">
    <property type="entry name" value="Poly(ADP-ribose) polymerase, regulatory domain"/>
    <property type="match status" value="1"/>
</dbReference>
<keyword evidence="1" id="KW-0328">Glycosyltransferase</keyword>
<sequence>MESQCNCTLYKSKDNDISFYSMEIKKQDDMYTLIVQHGKYGETGKTKETKFIDFESAKKTFDDNFYSKTENKYGDLFKKQPDKYDIVFPNDKLIKTKEINELLLSHPEMIYFLDLISNEIIIENALKKIQIDITRMPIAKMTKERIEKAEEILKKLKMLLKTSNSTTIDATLLTGKDMQDLTSEYYMYIPFVVDSKKNPPLIDSNEIIDRYMVNMEIIKHIYVTYTSIIKNKRKGEVINKYIHIYNNMGCEVAPLDKSSQMYTELIKYVKNTHGKTHGKNLSVVNIYTVCNEQQNTDYEKYTKNINNKTLLFHGSAISNWFSILKNGLYLDSSKIGVKITGKMFGNGIYWSDVITKSFNYCDAALSNGLAILGVGEVALGDMYVPSTADYSLSEKIINGYGKHSTCGKGQNVASTSVTINNVKIPNGCLTTGTSTCGLCYDEFVIYNTKQYTFRYLIIVQDNIK</sequence>
<feature type="domain" description="PARP alpha-helical" evidence="7">
    <location>
        <begin position="102"/>
        <end position="229"/>
    </location>
</feature>
<keyword evidence="4" id="KW-0520">NAD</keyword>
<dbReference type="PROSITE" id="PS51060">
    <property type="entry name" value="PARP_ALPHA_HD"/>
    <property type="match status" value="1"/>
</dbReference>
<dbReference type="InterPro" id="IPR050800">
    <property type="entry name" value="ARTD/PARP"/>
</dbReference>
<dbReference type="InterPro" id="IPR004102">
    <property type="entry name" value="Poly(ADP-ribose)pol_reg_dom"/>
</dbReference>
<dbReference type="InterPro" id="IPR036930">
    <property type="entry name" value="WGR_dom_sf"/>
</dbReference>
<evidence type="ECO:0000313" key="9">
    <source>
        <dbReference type="EMBL" id="ATZ81024.1"/>
    </source>
</evidence>
<dbReference type="Pfam" id="PF00644">
    <property type="entry name" value="PARP"/>
    <property type="match status" value="1"/>
</dbReference>
<feature type="coiled-coil region" evidence="5">
    <location>
        <begin position="139"/>
        <end position="166"/>
    </location>
</feature>
<gene>
    <name evidence="9" type="ORF">BMW23_0979</name>
</gene>
<dbReference type="PANTHER" id="PTHR10459">
    <property type="entry name" value="DNA LIGASE"/>
    <property type="match status" value="1"/>
</dbReference>
<evidence type="ECO:0000259" key="7">
    <source>
        <dbReference type="PROSITE" id="PS51060"/>
    </source>
</evidence>
<keyword evidence="10" id="KW-1185">Reference proteome</keyword>
<name>A0A2H4UVW2_9VIRU</name>
<dbReference type="GO" id="GO:1990404">
    <property type="term" value="F:NAD+-protein mono-ADP-ribosyltransferase activity"/>
    <property type="evidence" value="ECO:0007669"/>
    <property type="project" value="TreeGrafter"/>
</dbReference>
<proteinExistence type="predicted"/>
<evidence type="ECO:0000256" key="4">
    <source>
        <dbReference type="ARBA" id="ARBA00023027"/>
    </source>
</evidence>
<feature type="domain" description="WGR" evidence="8">
    <location>
        <begin position="1"/>
        <end position="86"/>
    </location>
</feature>
<evidence type="ECO:0000259" key="8">
    <source>
        <dbReference type="PROSITE" id="PS51977"/>
    </source>
</evidence>
<dbReference type="InterPro" id="IPR008893">
    <property type="entry name" value="WGR_domain"/>
</dbReference>
<dbReference type="Pfam" id="PF02877">
    <property type="entry name" value="PARP_reg"/>
    <property type="match status" value="1"/>
</dbReference>
<dbReference type="PROSITE" id="PS51977">
    <property type="entry name" value="WGR"/>
    <property type="match status" value="1"/>
</dbReference>
<dbReference type="EMBL" id="MF782455">
    <property type="protein sequence ID" value="ATZ81024.1"/>
    <property type="molecule type" value="Genomic_DNA"/>
</dbReference>
<dbReference type="GO" id="GO:0003950">
    <property type="term" value="F:NAD+ poly-ADP-ribosyltransferase activity"/>
    <property type="evidence" value="ECO:0007669"/>
    <property type="project" value="InterPro"/>
</dbReference>